<dbReference type="HOGENOM" id="CLU_1576029_0_0_0"/>
<proteinExistence type="predicted"/>
<evidence type="ECO:0008006" key="3">
    <source>
        <dbReference type="Google" id="ProtNLM"/>
    </source>
</evidence>
<keyword evidence="2" id="KW-1185">Reference proteome</keyword>
<dbReference type="PROSITE" id="PS51257">
    <property type="entry name" value="PROKAR_LIPOPROTEIN"/>
    <property type="match status" value="1"/>
</dbReference>
<dbReference type="OrthoDB" id="9849225at2"/>
<dbReference type="RefSeq" id="WP_012415331.1">
    <property type="nucleotide sequence ID" value="NC_010644.1"/>
</dbReference>
<dbReference type="EMBL" id="CP001055">
    <property type="protein sequence ID" value="ACC98716.1"/>
    <property type="molecule type" value="Genomic_DNA"/>
</dbReference>
<dbReference type="KEGG" id="emi:Emin_1164"/>
<protein>
    <recommendedName>
        <fullName evidence="3">Lipoprotein</fullName>
    </recommendedName>
</protein>
<gene>
    <name evidence="1" type="ordered locus">Emin_1164</name>
</gene>
<evidence type="ECO:0000313" key="2">
    <source>
        <dbReference type="Proteomes" id="UP000001029"/>
    </source>
</evidence>
<reference evidence="1 2" key="1">
    <citation type="journal article" date="2009" name="Appl. Environ. Microbiol.">
        <title>Genomic analysis of 'Elusimicrobium minutum,' the first cultivated representative of the phylum 'Elusimicrobia' (formerly termite group 1).</title>
        <authorList>
            <person name="Herlemann D.P.R."/>
            <person name="Geissinger O."/>
            <person name="Ikeda-Ohtsubo W."/>
            <person name="Kunin V."/>
            <person name="Sun H."/>
            <person name="Lapidus A."/>
            <person name="Hugenholtz P."/>
            <person name="Brune A."/>
        </authorList>
    </citation>
    <scope>NUCLEOTIDE SEQUENCE [LARGE SCALE GENOMIC DNA]</scope>
    <source>
        <strain evidence="1 2">Pei191</strain>
    </source>
</reference>
<dbReference type="AlphaFoldDB" id="B2KDX0"/>
<evidence type="ECO:0000313" key="1">
    <source>
        <dbReference type="EMBL" id="ACC98716.1"/>
    </source>
</evidence>
<organism evidence="1 2">
    <name type="scientific">Elusimicrobium minutum (strain Pei191)</name>
    <dbReference type="NCBI Taxonomy" id="445932"/>
    <lineage>
        <taxon>Bacteria</taxon>
        <taxon>Pseudomonadati</taxon>
        <taxon>Elusimicrobiota</taxon>
        <taxon>Elusimicrobia</taxon>
        <taxon>Elusimicrobiales</taxon>
        <taxon>Elusimicrobiaceae</taxon>
        <taxon>Elusimicrobium</taxon>
    </lineage>
</organism>
<dbReference type="Proteomes" id="UP000001029">
    <property type="component" value="Chromosome"/>
</dbReference>
<name>B2KDX0_ELUMP</name>
<accession>B2KDX0</accession>
<dbReference type="STRING" id="445932.Emin_1164"/>
<sequence length="169" mass="18764">MNYKKLFVILTLGMFIFACTPNRTDIKRKPSIDYSEYESINYEGEFNAVEESEDGDFVGQSSLSSRNIYGDAVVIVASKKITLGRRASSKEMGLFQASLDKAYLESKRAFNPQGFTFSMSPAGAINPLSDIEVQCILSQESANDVGQKTCDLFFKSLRTEYALALESAE</sequence>